<evidence type="ECO:0000313" key="1">
    <source>
        <dbReference type="EMBL" id="SZF05723.1"/>
    </source>
</evidence>
<protein>
    <submittedName>
        <fullName evidence="1">Uncharacterized protein</fullName>
    </submittedName>
</protein>
<gene>
    <name evidence="1" type="ORF">BLGHR1_16526</name>
</gene>
<sequence>MASQAEVVEATDLTLRFKHTFYTFFLFVDASMPCRRIKNSLLAVLSERYPEGLPVDPKDPLPNAPKIPLPASGEDIVLGVPRSPSDPAQGFDELAAAPESSFRSLGIQDNSVLAFAFLSSGQEIEGELFKVNFPDLEALYGE</sequence>
<dbReference type="VEuPathDB" id="FungiDB:BLGHR1_16526"/>
<reference evidence="1 2" key="1">
    <citation type="submission" date="2017-11" db="EMBL/GenBank/DDBJ databases">
        <authorList>
            <person name="Kracher B."/>
        </authorList>
    </citation>
    <scope>NUCLEOTIDE SEQUENCE [LARGE SCALE GENOMIC DNA]</scope>
    <source>
        <strain evidence="1 2">RACE1</strain>
    </source>
</reference>
<dbReference type="Proteomes" id="UP000275772">
    <property type="component" value="Unassembled WGS sequence"/>
</dbReference>
<dbReference type="AlphaFoldDB" id="A0A383UZD9"/>
<dbReference type="EMBL" id="UNSH01000083">
    <property type="protein sequence ID" value="SZF05723.1"/>
    <property type="molecule type" value="Genomic_DNA"/>
</dbReference>
<organism evidence="1 2">
    <name type="scientific">Blumeria hordei</name>
    <name type="common">Barley powdery mildew</name>
    <name type="synonym">Blumeria graminis f. sp. hordei</name>
    <dbReference type="NCBI Taxonomy" id="2867405"/>
    <lineage>
        <taxon>Eukaryota</taxon>
        <taxon>Fungi</taxon>
        <taxon>Dikarya</taxon>
        <taxon>Ascomycota</taxon>
        <taxon>Pezizomycotina</taxon>
        <taxon>Leotiomycetes</taxon>
        <taxon>Erysiphales</taxon>
        <taxon>Erysiphaceae</taxon>
        <taxon>Blumeria</taxon>
    </lineage>
</organism>
<evidence type="ECO:0000313" key="2">
    <source>
        <dbReference type="Proteomes" id="UP000275772"/>
    </source>
</evidence>
<proteinExistence type="predicted"/>
<name>A0A383UZD9_BLUHO</name>
<accession>A0A383UZD9</accession>